<comment type="similarity">
    <text evidence="2">Belongs to the fatty-acid and retinol-binding protein (FARBP) family.</text>
</comment>
<dbReference type="Proteomes" id="UP001175271">
    <property type="component" value="Unassembled WGS sequence"/>
</dbReference>
<evidence type="ECO:0000256" key="1">
    <source>
        <dbReference type="ARBA" id="ARBA00004613"/>
    </source>
</evidence>
<evidence type="ECO:0000313" key="7">
    <source>
        <dbReference type="EMBL" id="KAK0420174.1"/>
    </source>
</evidence>
<reference evidence="7" key="1">
    <citation type="submission" date="2023-06" db="EMBL/GenBank/DDBJ databases">
        <title>Genomic analysis of the entomopathogenic nematode Steinernema hermaphroditum.</title>
        <authorList>
            <person name="Schwarz E.M."/>
            <person name="Heppert J.K."/>
            <person name="Baniya A."/>
            <person name="Schwartz H.T."/>
            <person name="Tan C.-H."/>
            <person name="Antoshechkin I."/>
            <person name="Sternberg P.W."/>
            <person name="Goodrich-Blair H."/>
            <person name="Dillman A.R."/>
        </authorList>
    </citation>
    <scope>NUCLEOTIDE SEQUENCE</scope>
    <source>
        <strain evidence="7">PS9179</strain>
        <tissue evidence="7">Whole animal</tissue>
    </source>
</reference>
<dbReference type="InterPro" id="IPR008632">
    <property type="entry name" value="Gp-FAR-1"/>
</dbReference>
<protein>
    <submittedName>
        <fullName evidence="7">Uncharacterized protein</fullName>
    </submittedName>
</protein>
<dbReference type="Pfam" id="PF05823">
    <property type="entry name" value="Gp-FAR-1"/>
    <property type="match status" value="1"/>
</dbReference>
<keyword evidence="6" id="KW-0446">Lipid-binding</keyword>
<keyword evidence="8" id="KW-1185">Reference proteome</keyword>
<evidence type="ECO:0000256" key="5">
    <source>
        <dbReference type="ARBA" id="ARBA00023054"/>
    </source>
</evidence>
<dbReference type="Gene3D" id="1.20.120.1100">
    <property type="match status" value="1"/>
</dbReference>
<comment type="subcellular location">
    <subcellularLocation>
        <location evidence="1">Secreted</location>
    </subcellularLocation>
</comment>
<sequence length="197" mass="22680">MKKFDRHFRSFAVSESLELKAGLFIVPTTKSMNICTNLPDINMMNLEESTLLFRDLSDADKATLKDVQSQKKTYKGDEEALQALRDRSETLYAQFNHYYKLCRSEVEPLGNEAKNFVYEVVEKIRSLRPADGERYKKRYLLLASGEVLYKYNTLSDKARDEIQQYLGLGSTFKTALSGAGELIKNFTSRFTSFFNKS</sequence>
<evidence type="ECO:0000256" key="6">
    <source>
        <dbReference type="ARBA" id="ARBA00023121"/>
    </source>
</evidence>
<proteinExistence type="inferred from homology"/>
<gene>
    <name evidence="7" type="ORF">QR680_014553</name>
</gene>
<evidence type="ECO:0000256" key="3">
    <source>
        <dbReference type="ARBA" id="ARBA00022525"/>
    </source>
</evidence>
<dbReference type="GO" id="GO:0008289">
    <property type="term" value="F:lipid binding"/>
    <property type="evidence" value="ECO:0007669"/>
    <property type="project" value="UniProtKB-KW"/>
</dbReference>
<keyword evidence="4" id="KW-0732">Signal</keyword>
<organism evidence="7 8">
    <name type="scientific">Steinernema hermaphroditum</name>
    <dbReference type="NCBI Taxonomy" id="289476"/>
    <lineage>
        <taxon>Eukaryota</taxon>
        <taxon>Metazoa</taxon>
        <taxon>Ecdysozoa</taxon>
        <taxon>Nematoda</taxon>
        <taxon>Chromadorea</taxon>
        <taxon>Rhabditida</taxon>
        <taxon>Tylenchina</taxon>
        <taxon>Panagrolaimomorpha</taxon>
        <taxon>Strongyloidoidea</taxon>
        <taxon>Steinernematidae</taxon>
        <taxon>Steinernema</taxon>
    </lineage>
</organism>
<keyword evidence="5" id="KW-0175">Coiled coil</keyword>
<evidence type="ECO:0000256" key="2">
    <source>
        <dbReference type="ARBA" id="ARBA00006648"/>
    </source>
</evidence>
<dbReference type="GO" id="GO:0005576">
    <property type="term" value="C:extracellular region"/>
    <property type="evidence" value="ECO:0007669"/>
    <property type="project" value="UniProtKB-SubCell"/>
</dbReference>
<evidence type="ECO:0000313" key="8">
    <source>
        <dbReference type="Proteomes" id="UP001175271"/>
    </source>
</evidence>
<evidence type="ECO:0000256" key="4">
    <source>
        <dbReference type="ARBA" id="ARBA00022729"/>
    </source>
</evidence>
<name>A0AA39IBX4_9BILA</name>
<comment type="caution">
    <text evidence="7">The sequence shown here is derived from an EMBL/GenBank/DDBJ whole genome shotgun (WGS) entry which is preliminary data.</text>
</comment>
<dbReference type="AlphaFoldDB" id="A0AA39IBX4"/>
<accession>A0AA39IBX4</accession>
<keyword evidence="3" id="KW-0964">Secreted</keyword>
<dbReference type="EMBL" id="JAUCMV010000002">
    <property type="protein sequence ID" value="KAK0420174.1"/>
    <property type="molecule type" value="Genomic_DNA"/>
</dbReference>